<dbReference type="EMBL" id="JARKIB010000373">
    <property type="protein sequence ID" value="KAJ7712233.1"/>
    <property type="molecule type" value="Genomic_DNA"/>
</dbReference>
<dbReference type="InterPro" id="IPR059179">
    <property type="entry name" value="MLKL-like_MCAfunc"/>
</dbReference>
<feature type="domain" description="Protein kinase" evidence="2">
    <location>
        <begin position="880"/>
        <end position="1147"/>
    </location>
</feature>
<keyword evidence="4" id="KW-1185">Reference proteome</keyword>
<accession>A0AAD7H547</accession>
<evidence type="ECO:0000313" key="3">
    <source>
        <dbReference type="EMBL" id="KAJ7712233.1"/>
    </source>
</evidence>
<dbReference type="GO" id="GO:0005524">
    <property type="term" value="F:ATP binding"/>
    <property type="evidence" value="ECO:0007669"/>
    <property type="project" value="InterPro"/>
</dbReference>
<protein>
    <submittedName>
        <fullName evidence="3">Kinase-like domain-containing protein</fullName>
    </submittedName>
</protein>
<organism evidence="3 4">
    <name type="scientific">Mycena metata</name>
    <dbReference type="NCBI Taxonomy" id="1033252"/>
    <lineage>
        <taxon>Eukaryota</taxon>
        <taxon>Fungi</taxon>
        <taxon>Dikarya</taxon>
        <taxon>Basidiomycota</taxon>
        <taxon>Agaricomycotina</taxon>
        <taxon>Agaricomycetes</taxon>
        <taxon>Agaricomycetidae</taxon>
        <taxon>Agaricales</taxon>
        <taxon>Marasmiineae</taxon>
        <taxon>Mycenaceae</taxon>
        <taxon>Mycena</taxon>
    </lineage>
</organism>
<dbReference type="SMART" id="SM00220">
    <property type="entry name" value="S_TKc"/>
    <property type="match status" value="2"/>
</dbReference>
<name>A0AAD7H547_9AGAR</name>
<dbReference type="InterPro" id="IPR008271">
    <property type="entry name" value="Ser/Thr_kinase_AS"/>
</dbReference>
<dbReference type="SUPFAM" id="SSF56112">
    <property type="entry name" value="Protein kinase-like (PK-like)"/>
    <property type="match status" value="3"/>
</dbReference>
<sequence>MLFARDLLGPTEKPPPVNNEDAAARQGLISDKQSIAEVIPVPSDLDVTGDVTKADSFPFESGGVADVCEGSVINSRKITEKHVAIKVFRRIHTDGDVIETIQARLENVDLYGQCKLWTRLTHPNILCFLGVALDLGPSPALISPLYRSPGIMKYLSEGPKSSQERYEIIQGIAQGLVYLHSQGLVHGNLRTKKVLISDDGKPILCGYGLANISTQSSKNSPVYTPISPSARFTAPEYYINAPPQESSAPKNHRTRTGDVYSFSMVVLEIMSGIRPFHHLNDDISVVLHILPGGRPSRSELDPLLVSNRLWGFLKQLWNHQPALRPEMNRVTFMLQSLRSDSDKPDAGVTEIGSSILYSNVDEFDIEEEVSFGHPCLAEINSQNLSGRLFRTDEYPYATGGNSNIYRGQLMHRNGYKIRIAIKLIRVSNDGSGQLEELLRRLKKETRVWSSLNHRNILPFLGVWDEPIAPWPALISPFYNSGHLKKYLMEHPTADKEKIIIGVTAGIEYLHRHGIIHGDLKVHNVLVDKNGRPCICDFGISRIINARGFTTSSVGTPPYMAPELFIVLGDVAGVNFQPGPTTLSSDVYSVALLILEILTANPLKHRPLSGILTVKDHSSLRPRRSDYDSASVSTDFWSLLDRCWESNPDLRPSIHDLILRMPLSASRDRIFSRFSNIPVILPAVRSLWDIIQACQKLSQNRHAAGQLSNRCHRLLLELLEQYADDESTKLAVQAVTDCLLKIEAKINVWAKEDTTRIQAFLHQDDVAKDIESSHSLLSAVSVQSKLLSHLDTHENIHVALNAAKDNQDLMDYLASLEHAQTILQELVTAQHSDVTQLMAMMQKFLGSLSPDRENYLLFYILQRENLELLPDFHLRSGEVVLISQYPVSAGGIWDVYKGLYLGKEKVAIKVLRAVNADERSLRRFRREGEIWKSIWQVDKGRHVLPFYGFCQEGVAFPYMVSPWMENGSALQFVKKQINRIDYRKLIKGIASGLQVLHTVPLIHGNLKASNMIINDAGQPLIADFGLSRMVEEITGIPFSQSRGVGDSYRWFAPELCVGGGSMSRSSDIYAYGMTVLELLTHKQPWSHIKHTTEVVILSSSGVFPRRPMDPEVVERGLDDDCWALLERCWALDPKKRPTVQEILSCLPA</sequence>
<dbReference type="InterPro" id="IPR001245">
    <property type="entry name" value="Ser-Thr/Tyr_kinase_cat_dom"/>
</dbReference>
<dbReference type="PANTHER" id="PTHR44329">
    <property type="entry name" value="SERINE/THREONINE-PROTEIN KINASE TNNI3K-RELATED"/>
    <property type="match status" value="1"/>
</dbReference>
<gene>
    <name evidence="3" type="ORF">B0H16DRAFT_1900179</name>
</gene>
<evidence type="ECO:0000256" key="1">
    <source>
        <dbReference type="SAM" id="MobiDB-lite"/>
    </source>
</evidence>
<feature type="domain" description="Protein kinase" evidence="2">
    <location>
        <begin position="390"/>
        <end position="663"/>
    </location>
</feature>
<reference evidence="3" key="1">
    <citation type="submission" date="2023-03" db="EMBL/GenBank/DDBJ databases">
        <title>Massive genome expansion in bonnet fungi (Mycena s.s.) driven by repeated elements and novel gene families across ecological guilds.</title>
        <authorList>
            <consortium name="Lawrence Berkeley National Laboratory"/>
            <person name="Harder C.B."/>
            <person name="Miyauchi S."/>
            <person name="Viragh M."/>
            <person name="Kuo A."/>
            <person name="Thoen E."/>
            <person name="Andreopoulos B."/>
            <person name="Lu D."/>
            <person name="Skrede I."/>
            <person name="Drula E."/>
            <person name="Henrissat B."/>
            <person name="Morin E."/>
            <person name="Kohler A."/>
            <person name="Barry K."/>
            <person name="LaButti K."/>
            <person name="Morin E."/>
            <person name="Salamov A."/>
            <person name="Lipzen A."/>
            <person name="Mereny Z."/>
            <person name="Hegedus B."/>
            <person name="Baldrian P."/>
            <person name="Stursova M."/>
            <person name="Weitz H."/>
            <person name="Taylor A."/>
            <person name="Grigoriev I.V."/>
            <person name="Nagy L.G."/>
            <person name="Martin F."/>
            <person name="Kauserud H."/>
        </authorList>
    </citation>
    <scope>NUCLEOTIDE SEQUENCE</scope>
    <source>
        <strain evidence="3">CBHHK182m</strain>
    </source>
</reference>
<evidence type="ECO:0000313" key="4">
    <source>
        <dbReference type="Proteomes" id="UP001215598"/>
    </source>
</evidence>
<dbReference type="AlphaFoldDB" id="A0AAD7H547"/>
<dbReference type="PROSITE" id="PS50011">
    <property type="entry name" value="PROTEIN_KINASE_DOM"/>
    <property type="match status" value="3"/>
</dbReference>
<dbReference type="PANTHER" id="PTHR44329:SF214">
    <property type="entry name" value="PROTEIN KINASE DOMAIN-CONTAINING PROTEIN"/>
    <property type="match status" value="1"/>
</dbReference>
<dbReference type="PROSITE" id="PS00108">
    <property type="entry name" value="PROTEIN_KINASE_ST"/>
    <property type="match status" value="1"/>
</dbReference>
<evidence type="ECO:0000259" key="2">
    <source>
        <dbReference type="PROSITE" id="PS50011"/>
    </source>
</evidence>
<proteinExistence type="predicted"/>
<keyword evidence="3" id="KW-0418">Kinase</keyword>
<dbReference type="InterPro" id="IPR000719">
    <property type="entry name" value="Prot_kinase_dom"/>
</dbReference>
<feature type="domain" description="Protein kinase" evidence="2">
    <location>
        <begin position="53"/>
        <end position="337"/>
    </location>
</feature>
<dbReference type="Pfam" id="PF07714">
    <property type="entry name" value="PK_Tyr_Ser-Thr"/>
    <property type="match status" value="2"/>
</dbReference>
<dbReference type="InterPro" id="IPR011009">
    <property type="entry name" value="Kinase-like_dom_sf"/>
</dbReference>
<keyword evidence="3" id="KW-0808">Transferase</keyword>
<dbReference type="Gene3D" id="1.10.510.10">
    <property type="entry name" value="Transferase(Phosphotransferase) domain 1"/>
    <property type="match status" value="3"/>
</dbReference>
<dbReference type="InterPro" id="IPR051681">
    <property type="entry name" value="Ser/Thr_Kinases-Pseudokinases"/>
</dbReference>
<dbReference type="Pfam" id="PF00069">
    <property type="entry name" value="Pkinase"/>
    <property type="match status" value="1"/>
</dbReference>
<comment type="caution">
    <text evidence="3">The sequence shown here is derived from an EMBL/GenBank/DDBJ whole genome shotgun (WGS) entry which is preliminary data.</text>
</comment>
<dbReference type="GO" id="GO:0004674">
    <property type="term" value="F:protein serine/threonine kinase activity"/>
    <property type="evidence" value="ECO:0007669"/>
    <property type="project" value="TreeGrafter"/>
</dbReference>
<feature type="region of interest" description="Disordered" evidence="1">
    <location>
        <begin position="1"/>
        <end position="20"/>
    </location>
</feature>
<dbReference type="CDD" id="cd21037">
    <property type="entry name" value="MLKL_NTD"/>
    <property type="match status" value="1"/>
</dbReference>
<dbReference type="CDD" id="cd14014">
    <property type="entry name" value="STKc_PknB_like"/>
    <property type="match status" value="1"/>
</dbReference>
<dbReference type="Proteomes" id="UP001215598">
    <property type="component" value="Unassembled WGS sequence"/>
</dbReference>